<proteinExistence type="predicted"/>
<gene>
    <name evidence="2" type="ORF">HO173_005132</name>
</gene>
<feature type="region of interest" description="Disordered" evidence="1">
    <location>
        <begin position="585"/>
        <end position="695"/>
    </location>
</feature>
<feature type="compositionally biased region" description="Basic residues" evidence="1">
    <location>
        <begin position="188"/>
        <end position="200"/>
    </location>
</feature>
<feature type="compositionally biased region" description="Polar residues" evidence="1">
    <location>
        <begin position="63"/>
        <end position="82"/>
    </location>
</feature>
<organism evidence="2 3">
    <name type="scientific">Letharia columbiana</name>
    <dbReference type="NCBI Taxonomy" id="112416"/>
    <lineage>
        <taxon>Eukaryota</taxon>
        <taxon>Fungi</taxon>
        <taxon>Dikarya</taxon>
        <taxon>Ascomycota</taxon>
        <taxon>Pezizomycotina</taxon>
        <taxon>Lecanoromycetes</taxon>
        <taxon>OSLEUM clade</taxon>
        <taxon>Lecanoromycetidae</taxon>
        <taxon>Lecanorales</taxon>
        <taxon>Lecanorineae</taxon>
        <taxon>Parmeliaceae</taxon>
        <taxon>Letharia</taxon>
    </lineage>
</organism>
<protein>
    <submittedName>
        <fullName evidence="2">Uncharacterized protein</fullName>
    </submittedName>
</protein>
<dbReference type="OrthoDB" id="10254945at2759"/>
<sequence>MASLCISRSPAISTLHNNALSFPRITIFDRLRPRDIRLPPNRGTGTRIDMSLKLQVEAGAYRSTTSTASSVSGKSQTLFSESSDSEDDIPATRGFAQEHRNQALHETGNGLPQSSFVTQLDPEVEALMMRINESVVIKDMATKSPQSVMVPRGYLVENEIKPSRFYETRGEVRDHVKKRKREGVLPKQSRKQWRKERHGFRAQEVNQNGAVHLEGCRQSTLTNDIHPIFDRSNFDDTPDAIYDQLIPGLQLATMFLTQKICMQFWVTLAMGNRRDDPEMTSRNGKLSQRIDNHVELTEERARTVIEHINAIGKSNLIHFTFKHKVDGFAYEEFGAWGTSIPICDYKGIERDYHGLKGDLVRSVIRIHADYYIIAKKLSQLKYQEVSQKLRFNFLFAVLIIHELAHSIEGMHMKNRAEQWLDWHTSRYYKEVYWLDWQESECGRAWEETMFGCHIAPINNRVDGSHGIGVSDWPLRGTENDPERRIWNTISMRYIEKLFQMSTWQRSFNLQDWRIFKVPRDGATSMYINSFTTMSQSEEQRVAREELAEAVALAHAQPAKKKRIKAAGSMEEQRPKDEKVIEEAVIEREQLPESPKRQDPTFNGKRRASSPGALPAQRLILAPHTRRPTPGLAIVPERPPKEPKLLQNTSQAPLTSDQPKTVDESTEIYPKHTESLTDKVPKEPTSETVKRLRSQPRGLMAAFRQRRRIGLAKKEAEAKKKRDLADKKTLESQQSLMRETEPRKQLAAAKNESKTVKEIADAERQQALANKVEVEARERQRRKNRLV</sequence>
<feature type="region of interest" description="Disordered" evidence="1">
    <location>
        <begin position="63"/>
        <end position="90"/>
    </location>
</feature>
<reference evidence="2 3" key="1">
    <citation type="journal article" date="2020" name="Genomics">
        <title>Complete, high-quality genomes from long-read metagenomic sequencing of two wolf lichen thalli reveals enigmatic genome architecture.</title>
        <authorList>
            <person name="McKenzie S.K."/>
            <person name="Walston R.F."/>
            <person name="Allen J.L."/>
        </authorList>
    </citation>
    <scope>NUCLEOTIDE SEQUENCE [LARGE SCALE GENOMIC DNA]</scope>
    <source>
        <strain evidence="2">WasteWater2</strain>
    </source>
</reference>
<dbReference type="Proteomes" id="UP000578531">
    <property type="component" value="Unassembled WGS sequence"/>
</dbReference>
<feature type="compositionally biased region" description="Polar residues" evidence="1">
    <location>
        <begin position="645"/>
        <end position="658"/>
    </location>
</feature>
<feature type="compositionally biased region" description="Basic and acidic residues" evidence="1">
    <location>
        <begin position="668"/>
        <end position="689"/>
    </location>
</feature>
<dbReference type="EMBL" id="JACCJC010000017">
    <property type="protein sequence ID" value="KAF6236841.1"/>
    <property type="molecule type" value="Genomic_DNA"/>
</dbReference>
<dbReference type="RefSeq" id="XP_037166174.1">
    <property type="nucleotide sequence ID" value="XM_037307050.1"/>
</dbReference>
<comment type="caution">
    <text evidence="2">The sequence shown here is derived from an EMBL/GenBank/DDBJ whole genome shotgun (WGS) entry which is preliminary data.</text>
</comment>
<feature type="compositionally biased region" description="Basic and acidic residues" evidence="1">
    <location>
        <begin position="585"/>
        <end position="598"/>
    </location>
</feature>
<accession>A0A8H6FY30</accession>
<name>A0A8H6FY30_9LECA</name>
<feature type="region of interest" description="Disordered" evidence="1">
    <location>
        <begin position="181"/>
        <end position="201"/>
    </location>
</feature>
<keyword evidence="3" id="KW-1185">Reference proteome</keyword>
<feature type="compositionally biased region" description="Basic and acidic residues" evidence="1">
    <location>
        <begin position="711"/>
        <end position="729"/>
    </location>
</feature>
<dbReference type="GeneID" id="59286796"/>
<feature type="region of interest" description="Disordered" evidence="1">
    <location>
        <begin position="711"/>
        <end position="754"/>
    </location>
</feature>
<evidence type="ECO:0000256" key="1">
    <source>
        <dbReference type="SAM" id="MobiDB-lite"/>
    </source>
</evidence>
<dbReference type="AlphaFoldDB" id="A0A8H6FY30"/>
<evidence type="ECO:0000313" key="2">
    <source>
        <dbReference type="EMBL" id="KAF6236841.1"/>
    </source>
</evidence>
<evidence type="ECO:0000313" key="3">
    <source>
        <dbReference type="Proteomes" id="UP000578531"/>
    </source>
</evidence>